<feature type="coiled-coil region" evidence="1">
    <location>
        <begin position="202"/>
        <end position="340"/>
    </location>
</feature>
<keyword evidence="1" id="KW-0175">Coiled coil</keyword>
<sequence>MMHWRTITNIIIFFLVLLWVWANDDPIVELLEMGMPVEARVSDFLWEWVDFHPEDFAAMMRYTHFAASVLFLWFSLSTFAKAYANSDRMQARVVDTCASCYQALVITMPHVTRNAFREGSRLLSDWLSSTLRNLMPTSLLMPENGFVPGAFPTSIHELWLSGDEDIAVDGMGETEDVVVEVLTVDIGVQTEDVIEEPAIDNRQALADENASLQNQNADLEASLDDLRAALATERLSRTEARVSTYRRRALEAERDSLRCELQALKGAKGTIETNSAGLRDECDALRGQNEDLKAELEDLKAAAARDSAERQLAIDTQQELEATRQQLRQEQQDRQAEKDAFDATKVTLQQCDARRQWLEGAMSRAGFRSPAPQWRERAAQSCKHRHQPHSMQPSSTRSIGKMRGARCRA</sequence>
<dbReference type="EMBL" id="KN847323">
    <property type="protein sequence ID" value="KIW49939.1"/>
    <property type="molecule type" value="Genomic_DNA"/>
</dbReference>
<dbReference type="AlphaFoldDB" id="A0A0D2EQA7"/>
<feature type="compositionally biased region" description="Polar residues" evidence="2">
    <location>
        <begin position="389"/>
        <end position="398"/>
    </location>
</feature>
<dbReference type="GeneID" id="25333478"/>
<feature type="region of interest" description="Disordered" evidence="2">
    <location>
        <begin position="367"/>
        <end position="409"/>
    </location>
</feature>
<name>A0A0D2EQA7_9EURO</name>
<accession>A0A0D2EQA7</accession>
<evidence type="ECO:0000256" key="1">
    <source>
        <dbReference type="SAM" id="Coils"/>
    </source>
</evidence>
<evidence type="ECO:0000313" key="6">
    <source>
        <dbReference type="Proteomes" id="UP000054342"/>
    </source>
</evidence>
<evidence type="ECO:0000256" key="3">
    <source>
        <dbReference type="SAM" id="Phobius"/>
    </source>
</evidence>
<keyword evidence="3" id="KW-1133">Transmembrane helix</keyword>
<keyword evidence="4" id="KW-0732">Signal</keyword>
<keyword evidence="3" id="KW-0812">Transmembrane</keyword>
<keyword evidence="6" id="KW-1185">Reference proteome</keyword>
<keyword evidence="3" id="KW-0472">Membrane</keyword>
<evidence type="ECO:0000256" key="2">
    <source>
        <dbReference type="SAM" id="MobiDB-lite"/>
    </source>
</evidence>
<proteinExistence type="predicted"/>
<organism evidence="5 6">
    <name type="scientific">Exophiala xenobiotica</name>
    <dbReference type="NCBI Taxonomy" id="348802"/>
    <lineage>
        <taxon>Eukaryota</taxon>
        <taxon>Fungi</taxon>
        <taxon>Dikarya</taxon>
        <taxon>Ascomycota</taxon>
        <taxon>Pezizomycotina</taxon>
        <taxon>Eurotiomycetes</taxon>
        <taxon>Chaetothyriomycetidae</taxon>
        <taxon>Chaetothyriales</taxon>
        <taxon>Herpotrichiellaceae</taxon>
        <taxon>Exophiala</taxon>
    </lineage>
</organism>
<feature type="signal peptide" evidence="4">
    <location>
        <begin position="1"/>
        <end position="22"/>
    </location>
</feature>
<reference evidence="5 6" key="1">
    <citation type="submission" date="2015-01" db="EMBL/GenBank/DDBJ databases">
        <title>The Genome Sequence of Exophiala xenobiotica CBS118157.</title>
        <authorList>
            <consortium name="The Broad Institute Genomics Platform"/>
            <person name="Cuomo C."/>
            <person name="de Hoog S."/>
            <person name="Gorbushina A."/>
            <person name="Stielow B."/>
            <person name="Teixiera M."/>
            <person name="Abouelleil A."/>
            <person name="Chapman S.B."/>
            <person name="Priest M."/>
            <person name="Young S.K."/>
            <person name="Wortman J."/>
            <person name="Nusbaum C."/>
            <person name="Birren B."/>
        </authorList>
    </citation>
    <scope>NUCLEOTIDE SEQUENCE [LARGE SCALE GENOMIC DNA]</scope>
    <source>
        <strain evidence="5 6">CBS 118157</strain>
    </source>
</reference>
<feature type="chain" id="PRO_5002252442" evidence="4">
    <location>
        <begin position="23"/>
        <end position="409"/>
    </location>
</feature>
<gene>
    <name evidence="5" type="ORF">PV05_11570</name>
</gene>
<evidence type="ECO:0000256" key="4">
    <source>
        <dbReference type="SAM" id="SignalP"/>
    </source>
</evidence>
<dbReference type="OrthoDB" id="10476975at2759"/>
<dbReference type="RefSeq" id="XP_013310523.1">
    <property type="nucleotide sequence ID" value="XM_013455069.1"/>
</dbReference>
<evidence type="ECO:0000313" key="5">
    <source>
        <dbReference type="EMBL" id="KIW49939.1"/>
    </source>
</evidence>
<dbReference type="HOGENOM" id="CLU_672746_0_0_1"/>
<protein>
    <submittedName>
        <fullName evidence="5">Uncharacterized protein</fullName>
    </submittedName>
</protein>
<dbReference type="Proteomes" id="UP000054342">
    <property type="component" value="Unassembled WGS sequence"/>
</dbReference>
<feature type="transmembrane region" description="Helical" evidence="3">
    <location>
        <begin position="62"/>
        <end position="84"/>
    </location>
</feature>